<dbReference type="Proteomes" id="UP001610100">
    <property type="component" value="Unassembled WGS sequence"/>
</dbReference>
<reference evidence="1 2" key="1">
    <citation type="submission" date="2024-02" db="EMBL/GenBank/DDBJ databases">
        <title>A Gaetbulibacter species isolated from tidal flats and genomic insights of their niches.</title>
        <authorList>
            <person name="Ye Y."/>
        </authorList>
    </citation>
    <scope>NUCLEOTIDE SEQUENCE [LARGE SCALE GENOMIC DNA]</scope>
    <source>
        <strain evidence="1 2">KYW382</strain>
    </source>
</reference>
<organism evidence="1 2">
    <name type="scientific">Gaetbulibacter aestuarii</name>
    <dbReference type="NCBI Taxonomy" id="1502358"/>
    <lineage>
        <taxon>Bacteria</taxon>
        <taxon>Pseudomonadati</taxon>
        <taxon>Bacteroidota</taxon>
        <taxon>Flavobacteriia</taxon>
        <taxon>Flavobacteriales</taxon>
        <taxon>Flavobacteriaceae</taxon>
        <taxon>Gaetbulibacter</taxon>
    </lineage>
</organism>
<gene>
    <name evidence="1" type="ORF">V8G58_03385</name>
</gene>
<evidence type="ECO:0000313" key="2">
    <source>
        <dbReference type="Proteomes" id="UP001610100"/>
    </source>
</evidence>
<comment type="caution">
    <text evidence="1">The sequence shown here is derived from an EMBL/GenBank/DDBJ whole genome shotgun (WGS) entry which is preliminary data.</text>
</comment>
<name>A0ABW7MVW5_9FLAO</name>
<dbReference type="SUPFAM" id="SSF52833">
    <property type="entry name" value="Thioredoxin-like"/>
    <property type="match status" value="1"/>
</dbReference>
<dbReference type="EMBL" id="JBAWKB010000001">
    <property type="protein sequence ID" value="MFH6770966.1"/>
    <property type="molecule type" value="Genomic_DNA"/>
</dbReference>
<sequence length="205" mass="23577">MNSTIKTSLDRSITYEEYRTLTHHLSMTNGTSGKEQSEAHIQFTKLNDRRMKRWDKTLKINKADAETFKRYEQKLIWLVLAESWCGDGAHMLPVLNKIAQINPNIELRIVLRDDNLELMDNFLTQGNRAIPKVIMIDKETGNVIGTYGPRPSEVTGYVNRFKAANGVLTASFKEDLQYWYNDDKGKTIIQDLIQILSRLQPSVSL</sequence>
<dbReference type="Pfam" id="PF14595">
    <property type="entry name" value="Thioredoxin_9"/>
    <property type="match status" value="1"/>
</dbReference>
<evidence type="ECO:0000313" key="1">
    <source>
        <dbReference type="EMBL" id="MFH6770966.1"/>
    </source>
</evidence>
<protein>
    <submittedName>
        <fullName evidence="1">Thioredoxin family protein</fullName>
    </submittedName>
</protein>
<dbReference type="InterPro" id="IPR036249">
    <property type="entry name" value="Thioredoxin-like_sf"/>
</dbReference>
<accession>A0ABW7MVW5</accession>
<dbReference type="RefSeq" id="WP_344739729.1">
    <property type="nucleotide sequence ID" value="NZ_BAABAY010000001.1"/>
</dbReference>
<proteinExistence type="predicted"/>
<dbReference type="Gene3D" id="3.40.30.10">
    <property type="entry name" value="Glutaredoxin"/>
    <property type="match status" value="1"/>
</dbReference>
<keyword evidence="2" id="KW-1185">Reference proteome</keyword>